<dbReference type="EMBL" id="SLWB01000018">
    <property type="protein sequence ID" value="TCN62722.1"/>
    <property type="molecule type" value="Genomic_DNA"/>
</dbReference>
<comment type="caution">
    <text evidence="3">The sequence shown here is derived from an EMBL/GenBank/DDBJ whole genome shotgun (WGS) entry which is preliminary data.</text>
</comment>
<gene>
    <name evidence="3" type="ORF">CLV25_11848</name>
</gene>
<reference evidence="3 4" key="1">
    <citation type="submission" date="2019-03" db="EMBL/GenBank/DDBJ databases">
        <title>Genomic Encyclopedia of Archaeal and Bacterial Type Strains, Phase II (KMG-II): from individual species to whole genera.</title>
        <authorList>
            <person name="Goeker M."/>
        </authorList>
    </citation>
    <scope>NUCLEOTIDE SEQUENCE [LARGE SCALE GENOMIC DNA]</scope>
    <source>
        <strain evidence="3 4">RL-C</strain>
    </source>
</reference>
<evidence type="ECO:0000313" key="4">
    <source>
        <dbReference type="Proteomes" id="UP000294830"/>
    </source>
</evidence>
<dbReference type="Proteomes" id="UP000294830">
    <property type="component" value="Unassembled WGS sequence"/>
</dbReference>
<feature type="chain" id="PRO_5020686708" evidence="2">
    <location>
        <begin position="20"/>
        <end position="601"/>
    </location>
</feature>
<dbReference type="AlphaFoldDB" id="A0A4R2E859"/>
<evidence type="ECO:0000313" key="3">
    <source>
        <dbReference type="EMBL" id="TCN62722.1"/>
    </source>
</evidence>
<protein>
    <submittedName>
        <fullName evidence="3">Oxygen tolerance protein BatD</fullName>
    </submittedName>
</protein>
<dbReference type="InterPro" id="IPR025738">
    <property type="entry name" value="BatD"/>
</dbReference>
<dbReference type="OrthoDB" id="2079210at2"/>
<keyword evidence="1" id="KW-1133">Transmembrane helix</keyword>
<sequence>MKRILAIVALLTVALGALADNVTFVARAPRVVAVGEQFQLKFDVNVMPDDFYNPDIKNFEVLAGPNMSQFQSTTIVNGQVSSKNSISYTYILEATREGKFSIPAAVVKINGRTYTSNSLVIEVVKGDASASSRGSAGSVRAPKGASNGSVFLRMEVNKSSLYRGEYLIATLKLYTRADLEGLGEPKFPSFNGFWNQVVEDNDLRLNFVREKYNNKVYDAAVIRRYVLFPQQVGKLVVDPFELTASIVEHTAPQSAFDAFFGGGGTRARKRLASAPISINVKELPTGAPSSFNGAVGSFTVTASLSKNKVRANDAVNLVVKVSGSGNVKLVEALKVNFPADFDTFDPKVSDNVKTTAAGSYGVKVFEYSFIPRSQGKYTIPALEFSYFDTKTNRYKTVKTQSQTIDVAPDPTGGARNGLQGGADKESIKLLGQDIKYIKVGSTILTPKGDYFFNTATYWLVLLLAFVAIVASFMFLAKRERENADVAFIKNKRANKVAYQRLKKAEVLIKSGDTHGFYEEMLKALWGYLSDKLAIPVSDLSKERAAQLLVSKGADGETIKTLTQIIEECEFARYAPGGQGEEKSDRFNHAVEIISKLEQLKK</sequence>
<dbReference type="PANTHER" id="PTHR40940:SF2">
    <property type="entry name" value="BATD"/>
    <property type="match status" value="1"/>
</dbReference>
<evidence type="ECO:0000256" key="2">
    <source>
        <dbReference type="SAM" id="SignalP"/>
    </source>
</evidence>
<keyword evidence="2" id="KW-0732">Signal</keyword>
<keyword evidence="1" id="KW-0812">Transmembrane</keyword>
<feature type="transmembrane region" description="Helical" evidence="1">
    <location>
        <begin position="455"/>
        <end position="476"/>
    </location>
</feature>
<proteinExistence type="predicted"/>
<accession>A0A4R2E859</accession>
<keyword evidence="1" id="KW-0472">Membrane</keyword>
<feature type="signal peptide" evidence="2">
    <location>
        <begin position="1"/>
        <end position="19"/>
    </location>
</feature>
<dbReference type="PANTHER" id="PTHR40940">
    <property type="entry name" value="PROTEIN BATD-RELATED"/>
    <property type="match status" value="1"/>
</dbReference>
<dbReference type="Pfam" id="PF13584">
    <property type="entry name" value="BatD"/>
    <property type="match status" value="2"/>
</dbReference>
<evidence type="ECO:0000256" key="1">
    <source>
        <dbReference type="SAM" id="Phobius"/>
    </source>
</evidence>
<dbReference type="RefSeq" id="WP_131840384.1">
    <property type="nucleotide sequence ID" value="NZ_SLWB01000018.1"/>
</dbReference>
<keyword evidence="4" id="KW-1185">Reference proteome</keyword>
<name>A0A4R2E859_9BACT</name>
<organism evidence="3 4">
    <name type="scientific">Acetobacteroides hydrogenigenes</name>
    <dbReference type="NCBI Taxonomy" id="979970"/>
    <lineage>
        <taxon>Bacteria</taxon>
        <taxon>Pseudomonadati</taxon>
        <taxon>Bacteroidota</taxon>
        <taxon>Bacteroidia</taxon>
        <taxon>Bacteroidales</taxon>
        <taxon>Rikenellaceae</taxon>
        <taxon>Acetobacteroides</taxon>
    </lineage>
</organism>